<dbReference type="GO" id="GO:0006303">
    <property type="term" value="P:double-strand break repair via nonhomologous end joining"/>
    <property type="evidence" value="ECO:0007669"/>
    <property type="project" value="TreeGrafter"/>
</dbReference>
<comment type="catalytic activity">
    <reaction evidence="15 17">
        <text>DNA(n) + a 2'-deoxyribonucleoside 5'-triphosphate = DNA(n+1) + diphosphate</text>
        <dbReference type="Rhea" id="RHEA:22508"/>
        <dbReference type="Rhea" id="RHEA-COMP:17339"/>
        <dbReference type="Rhea" id="RHEA-COMP:17340"/>
        <dbReference type="ChEBI" id="CHEBI:33019"/>
        <dbReference type="ChEBI" id="CHEBI:61560"/>
        <dbReference type="ChEBI" id="CHEBI:173112"/>
        <dbReference type="EC" id="2.7.7.7"/>
    </reaction>
</comment>
<keyword evidence="12 17" id="KW-0234">DNA repair</keyword>
<evidence type="ECO:0000256" key="16">
    <source>
        <dbReference type="PIRSR" id="PIRSR622312-50"/>
    </source>
</evidence>
<dbReference type="AlphaFoldDB" id="A0AAV7XRG1"/>
<dbReference type="InterPro" id="IPR002054">
    <property type="entry name" value="DNA-dir_DNA_pol_X"/>
</dbReference>
<dbReference type="InterPro" id="IPR018944">
    <property type="entry name" value="DNA_pol_lambd_fingers_domain"/>
</dbReference>
<dbReference type="Pfam" id="PF14792">
    <property type="entry name" value="DNA_pol_B_palm"/>
    <property type="match status" value="1"/>
</dbReference>
<evidence type="ECO:0000256" key="13">
    <source>
        <dbReference type="ARBA" id="ARBA00023239"/>
    </source>
</evidence>
<evidence type="ECO:0000256" key="3">
    <source>
        <dbReference type="ARBA" id="ARBA00008323"/>
    </source>
</evidence>
<dbReference type="InterPro" id="IPR027421">
    <property type="entry name" value="DNA_pol_lamdba_lyase_dom_sf"/>
</dbReference>
<evidence type="ECO:0000256" key="10">
    <source>
        <dbReference type="ARBA" id="ARBA00022932"/>
    </source>
</evidence>
<sequence>MLANAKSHKHSQKSAIFKDLCILILPVAIGRKRITLFETQIKKEGGTVCSVNEVKSGKVSPSHIVVEDSLFQNQNSYEKHIGSLKDKGIIVCTQWLSDSLKWQKCMASKDYQFKVDVIQESLTAGGDDCSPAKKQKLSSDLRPEDTTSHSKSTDIETFACSQSSSSKNKATERNALIIQELQKLADAFRIKGDTWRSYGYTKAISAIKRCGKVLESYEDAIALPGVGDKMASKVWEILETGSLRKVSEVCSDEKTRTLELFTNIWGVGPSTADSWYQQGCRSLNDVRDKVSLSKQQQIGLKHYEDFLERIPRYEVEEVERIVSTEAKAIEPLLSTILVGSYRRGKSTCGDIDIMVIKPDSLNSKDILSQILLSLKNRGLVTDDLVSMEKEGNQRKYLGVCKLPGWKHKA</sequence>
<evidence type="ECO:0000256" key="18">
    <source>
        <dbReference type="SAM" id="MobiDB-lite"/>
    </source>
</evidence>
<organism evidence="20 21">
    <name type="scientific">Megalurothrips usitatus</name>
    <name type="common">bean blossom thrips</name>
    <dbReference type="NCBI Taxonomy" id="439358"/>
    <lineage>
        <taxon>Eukaryota</taxon>
        <taxon>Metazoa</taxon>
        <taxon>Ecdysozoa</taxon>
        <taxon>Arthropoda</taxon>
        <taxon>Hexapoda</taxon>
        <taxon>Insecta</taxon>
        <taxon>Pterygota</taxon>
        <taxon>Neoptera</taxon>
        <taxon>Paraneoptera</taxon>
        <taxon>Thysanoptera</taxon>
        <taxon>Terebrantia</taxon>
        <taxon>Thripoidea</taxon>
        <taxon>Thripidae</taxon>
        <taxon>Megalurothrips</taxon>
    </lineage>
</organism>
<dbReference type="InterPro" id="IPR043519">
    <property type="entry name" value="NT_sf"/>
</dbReference>
<feature type="domain" description="BRCT" evidence="19">
    <location>
        <begin position="12"/>
        <end position="113"/>
    </location>
</feature>
<dbReference type="InterPro" id="IPR019843">
    <property type="entry name" value="DNA_pol-X_BS"/>
</dbReference>
<keyword evidence="8" id="KW-0479">Metal-binding</keyword>
<evidence type="ECO:0000256" key="9">
    <source>
        <dbReference type="ARBA" id="ARBA00022763"/>
    </source>
</evidence>
<comment type="subcellular location">
    <subcellularLocation>
        <location evidence="2 17">Nucleus</location>
    </subcellularLocation>
</comment>
<keyword evidence="10 17" id="KW-0239">DNA-directed DNA polymerase</keyword>
<keyword evidence="11" id="KW-0238">DNA-binding</keyword>
<keyword evidence="5 17" id="KW-0808">Transferase</keyword>
<dbReference type="PROSITE" id="PS00522">
    <property type="entry name" value="DNA_POLYMERASE_X"/>
    <property type="match status" value="1"/>
</dbReference>
<dbReference type="Gene3D" id="3.40.50.10190">
    <property type="entry name" value="BRCT domain"/>
    <property type="match status" value="1"/>
</dbReference>
<dbReference type="PRINTS" id="PR00870">
    <property type="entry name" value="DNAPOLXBETA"/>
</dbReference>
<dbReference type="SUPFAM" id="SSF47802">
    <property type="entry name" value="DNA polymerase beta, N-terminal domain-like"/>
    <property type="match status" value="1"/>
</dbReference>
<comment type="caution">
    <text evidence="20">The sequence shown here is derived from an EMBL/GenBank/DDBJ whole genome shotgun (WGS) entry which is preliminary data.</text>
</comment>
<comment type="function">
    <text evidence="17">DNA polymerase that functions in several pathways of DNA repair. Involved in base excision repair (BER) responsible for repair of lesions that give rise to abasic (AP) sites in DNA. Also contributes to DNA double-strand break repair by non-homologous end joining and homologous recombination. Has both template-dependent and template-independent (terminal transferase) DNA polymerase activities. Has also a 5'-deoxyribose-5-phosphate lyase (dRP lyase) activity.</text>
</comment>
<gene>
    <name evidence="20" type="ORF">ONE63_009435</name>
</gene>
<evidence type="ECO:0000256" key="17">
    <source>
        <dbReference type="RuleBase" id="RU366014"/>
    </source>
</evidence>
<dbReference type="SUPFAM" id="SSF52113">
    <property type="entry name" value="BRCT domain"/>
    <property type="match status" value="1"/>
</dbReference>
<dbReference type="GO" id="GO:0005634">
    <property type="term" value="C:nucleus"/>
    <property type="evidence" value="ECO:0007669"/>
    <property type="project" value="UniProtKB-SubCell"/>
</dbReference>
<dbReference type="Pfam" id="PF14716">
    <property type="entry name" value="HHH_8"/>
    <property type="match status" value="1"/>
</dbReference>
<dbReference type="SUPFAM" id="SSF81301">
    <property type="entry name" value="Nucleotidyltransferase"/>
    <property type="match status" value="1"/>
</dbReference>
<name>A0AAV7XRG1_9NEOP</name>
<evidence type="ECO:0000256" key="7">
    <source>
        <dbReference type="ARBA" id="ARBA00022705"/>
    </source>
</evidence>
<dbReference type="CDD" id="cd00141">
    <property type="entry name" value="NT_POLXc"/>
    <property type="match status" value="1"/>
</dbReference>
<dbReference type="FunFam" id="1.10.150.110:FF:000005">
    <property type="entry name" value="DNA polymerase POL4"/>
    <property type="match status" value="1"/>
</dbReference>
<evidence type="ECO:0000256" key="11">
    <source>
        <dbReference type="ARBA" id="ARBA00023125"/>
    </source>
</evidence>
<dbReference type="GO" id="GO:0046872">
    <property type="term" value="F:metal ion binding"/>
    <property type="evidence" value="ECO:0007669"/>
    <property type="project" value="UniProtKB-UniRule"/>
</dbReference>
<dbReference type="EMBL" id="JAPTSV010000007">
    <property type="protein sequence ID" value="KAJ1526281.1"/>
    <property type="molecule type" value="Genomic_DNA"/>
</dbReference>
<protein>
    <recommendedName>
        <fullName evidence="17">DNA polymerase</fullName>
        <ecNumber evidence="17">2.7.7.7</ecNumber>
    </recommendedName>
</protein>
<dbReference type="SMART" id="SM00483">
    <property type="entry name" value="POLXc"/>
    <property type="match status" value="1"/>
</dbReference>
<evidence type="ECO:0000313" key="20">
    <source>
        <dbReference type="EMBL" id="KAJ1526281.1"/>
    </source>
</evidence>
<dbReference type="PROSITE" id="PS50172">
    <property type="entry name" value="BRCT"/>
    <property type="match status" value="1"/>
</dbReference>
<keyword evidence="7" id="KW-0235">DNA replication</keyword>
<dbReference type="InterPro" id="IPR002008">
    <property type="entry name" value="DNA_pol_X_beta-like"/>
</dbReference>
<dbReference type="InterPro" id="IPR036420">
    <property type="entry name" value="BRCT_dom_sf"/>
</dbReference>
<comment type="similarity">
    <text evidence="3 17">Belongs to the DNA polymerase type-X family.</text>
</comment>
<reference evidence="20" key="1">
    <citation type="submission" date="2022-12" db="EMBL/GenBank/DDBJ databases">
        <title>Chromosome-level genome assembly of the bean flower thrips Megalurothrips usitatus.</title>
        <authorList>
            <person name="Ma L."/>
            <person name="Liu Q."/>
            <person name="Li H."/>
            <person name="Cai W."/>
        </authorList>
    </citation>
    <scope>NUCLEOTIDE SEQUENCE</scope>
    <source>
        <strain evidence="20">Cailab_2022a</strain>
    </source>
</reference>
<proteinExistence type="inferred from homology"/>
<dbReference type="Gene3D" id="1.10.150.20">
    <property type="entry name" value="5' to 3' exonuclease, C-terminal subdomain"/>
    <property type="match status" value="1"/>
</dbReference>
<dbReference type="InterPro" id="IPR022312">
    <property type="entry name" value="DNA_pol_X"/>
</dbReference>
<dbReference type="Gene3D" id="3.30.460.10">
    <property type="entry name" value="Beta Polymerase, domain 2"/>
    <property type="match status" value="1"/>
</dbReference>
<evidence type="ECO:0000256" key="6">
    <source>
        <dbReference type="ARBA" id="ARBA00022695"/>
    </source>
</evidence>
<evidence type="ECO:0000256" key="4">
    <source>
        <dbReference type="ARBA" id="ARBA00022634"/>
    </source>
</evidence>
<keyword evidence="9 17" id="KW-0227">DNA damage</keyword>
<dbReference type="EC" id="2.7.7.7" evidence="17"/>
<comment type="cofactor">
    <cofactor evidence="1">
        <name>Mn(2+)</name>
        <dbReference type="ChEBI" id="CHEBI:29035"/>
    </cofactor>
</comment>
<dbReference type="InterPro" id="IPR010996">
    <property type="entry name" value="HHH_MUS81"/>
</dbReference>
<dbReference type="PANTHER" id="PTHR11276:SF28">
    <property type="entry name" value="DNA POLYMERASE LAMBDA"/>
    <property type="match status" value="1"/>
</dbReference>
<evidence type="ECO:0000256" key="5">
    <source>
        <dbReference type="ARBA" id="ARBA00022679"/>
    </source>
</evidence>
<feature type="compositionally biased region" description="Basic and acidic residues" evidence="18">
    <location>
        <begin position="137"/>
        <end position="153"/>
    </location>
</feature>
<dbReference type="PANTHER" id="PTHR11276">
    <property type="entry name" value="DNA POLYMERASE TYPE-X FAMILY MEMBER"/>
    <property type="match status" value="1"/>
</dbReference>
<dbReference type="FunFam" id="1.10.150.20:FF:000010">
    <property type="entry name" value="DNA polymerase lambda"/>
    <property type="match status" value="1"/>
</dbReference>
<dbReference type="PRINTS" id="PR00869">
    <property type="entry name" value="DNAPOLX"/>
</dbReference>
<dbReference type="InterPro" id="IPR028207">
    <property type="entry name" value="DNA_pol_B_palm_palm"/>
</dbReference>
<dbReference type="InterPro" id="IPR001357">
    <property type="entry name" value="BRCT_dom"/>
</dbReference>
<evidence type="ECO:0000256" key="1">
    <source>
        <dbReference type="ARBA" id="ARBA00001936"/>
    </source>
</evidence>
<dbReference type="GO" id="GO:0003677">
    <property type="term" value="F:DNA binding"/>
    <property type="evidence" value="ECO:0007669"/>
    <property type="project" value="UniProtKB-UniRule"/>
</dbReference>
<dbReference type="GO" id="GO:0006260">
    <property type="term" value="P:DNA replication"/>
    <property type="evidence" value="ECO:0007669"/>
    <property type="project" value="UniProtKB-KW"/>
</dbReference>
<evidence type="ECO:0000259" key="19">
    <source>
        <dbReference type="PROSITE" id="PS50172"/>
    </source>
</evidence>
<dbReference type="Proteomes" id="UP001075354">
    <property type="component" value="Chromosome 7"/>
</dbReference>
<evidence type="ECO:0000256" key="15">
    <source>
        <dbReference type="ARBA" id="ARBA00049244"/>
    </source>
</evidence>
<keyword evidence="13" id="KW-0456">Lyase</keyword>
<evidence type="ECO:0000256" key="14">
    <source>
        <dbReference type="ARBA" id="ARBA00023242"/>
    </source>
</evidence>
<evidence type="ECO:0000256" key="2">
    <source>
        <dbReference type="ARBA" id="ARBA00004123"/>
    </source>
</evidence>
<keyword evidence="4" id="KW-0237">DNA synthesis</keyword>
<keyword evidence="21" id="KW-1185">Reference proteome</keyword>
<feature type="region of interest" description="Disordered" evidence="18">
    <location>
        <begin position="127"/>
        <end position="153"/>
    </location>
</feature>
<keyword evidence="14 17" id="KW-0539">Nucleus</keyword>
<dbReference type="GO" id="GO:0003887">
    <property type="term" value="F:DNA-directed DNA polymerase activity"/>
    <property type="evidence" value="ECO:0007669"/>
    <property type="project" value="UniProtKB-UniRule"/>
</dbReference>
<accession>A0AAV7XRG1</accession>
<evidence type="ECO:0000256" key="12">
    <source>
        <dbReference type="ARBA" id="ARBA00023204"/>
    </source>
</evidence>
<dbReference type="SUPFAM" id="SSF81585">
    <property type="entry name" value="PsbU/PolX domain-like"/>
    <property type="match status" value="1"/>
</dbReference>
<keyword evidence="6 17" id="KW-0548">Nucleotidyltransferase</keyword>
<dbReference type="Pfam" id="PF10391">
    <property type="entry name" value="DNA_pol_lambd_f"/>
    <property type="match status" value="1"/>
</dbReference>
<evidence type="ECO:0000313" key="21">
    <source>
        <dbReference type="Proteomes" id="UP001075354"/>
    </source>
</evidence>
<feature type="active site" description="Nucleophile; Schiff-base intermediate with DNA; for 5'-dRP lyase activity" evidence="16">
    <location>
        <position position="233"/>
    </location>
</feature>
<dbReference type="GO" id="GO:0016829">
    <property type="term" value="F:lyase activity"/>
    <property type="evidence" value="ECO:0007669"/>
    <property type="project" value="UniProtKB-KW"/>
</dbReference>
<dbReference type="Gene3D" id="1.10.150.110">
    <property type="entry name" value="DNA polymerase beta, N-terminal domain-like"/>
    <property type="match status" value="1"/>
</dbReference>
<evidence type="ECO:0000256" key="8">
    <source>
        <dbReference type="ARBA" id="ARBA00022723"/>
    </source>
</evidence>